<accession>A0A382SMB9</accession>
<organism evidence="1">
    <name type="scientific">marine metagenome</name>
    <dbReference type="NCBI Taxonomy" id="408172"/>
    <lineage>
        <taxon>unclassified sequences</taxon>
        <taxon>metagenomes</taxon>
        <taxon>ecological metagenomes</taxon>
    </lineage>
</organism>
<proteinExistence type="predicted"/>
<evidence type="ECO:0000313" key="1">
    <source>
        <dbReference type="EMBL" id="SVD10328.1"/>
    </source>
</evidence>
<reference evidence="1" key="1">
    <citation type="submission" date="2018-05" db="EMBL/GenBank/DDBJ databases">
        <authorList>
            <person name="Lanie J.A."/>
            <person name="Ng W.-L."/>
            <person name="Kazmierczak K.M."/>
            <person name="Andrzejewski T.M."/>
            <person name="Davidsen T.M."/>
            <person name="Wayne K.J."/>
            <person name="Tettelin H."/>
            <person name="Glass J.I."/>
            <person name="Rusch D."/>
            <person name="Podicherti R."/>
            <person name="Tsui H.-C.T."/>
            <person name="Winkler M.E."/>
        </authorList>
    </citation>
    <scope>NUCLEOTIDE SEQUENCE</scope>
</reference>
<dbReference type="EMBL" id="UINC01129738">
    <property type="protein sequence ID" value="SVD10328.1"/>
    <property type="molecule type" value="Genomic_DNA"/>
</dbReference>
<sequence>MVKLSQKKYRFGYCVRRYNYWIFGITICSISLKYTIHKIEDSECVTH</sequence>
<dbReference type="AlphaFoldDB" id="A0A382SMB9"/>
<gene>
    <name evidence="1" type="ORF">METZ01_LOCUS363182</name>
</gene>
<name>A0A382SMB9_9ZZZZ</name>
<protein>
    <submittedName>
        <fullName evidence="1">Uncharacterized protein</fullName>
    </submittedName>
</protein>